<dbReference type="GO" id="GO:0047372">
    <property type="term" value="F:monoacylglycerol lipase activity"/>
    <property type="evidence" value="ECO:0007669"/>
    <property type="project" value="TreeGrafter"/>
</dbReference>
<accession>A0A291MYN8</accession>
<proteinExistence type="predicted"/>
<dbReference type="GO" id="GO:0016020">
    <property type="term" value="C:membrane"/>
    <property type="evidence" value="ECO:0007669"/>
    <property type="project" value="TreeGrafter"/>
</dbReference>
<dbReference type="PANTHER" id="PTHR43798:SF5">
    <property type="entry name" value="MONOACYLGLYCEROL LIPASE ABHD6"/>
    <property type="match status" value="1"/>
</dbReference>
<dbReference type="InterPro" id="IPR029058">
    <property type="entry name" value="AB_hydrolase_fold"/>
</dbReference>
<evidence type="ECO:0000259" key="1">
    <source>
        <dbReference type="Pfam" id="PF00561"/>
    </source>
</evidence>
<evidence type="ECO:0000313" key="2">
    <source>
        <dbReference type="EMBL" id="ATI80018.1"/>
    </source>
</evidence>
<dbReference type="SUPFAM" id="SSF53474">
    <property type="entry name" value="alpha/beta-Hydrolases"/>
    <property type="match status" value="1"/>
</dbReference>
<feature type="domain" description="AB hydrolase-1" evidence="1">
    <location>
        <begin position="38"/>
        <end position="271"/>
    </location>
</feature>
<sequence length="284" mass="31289">MRQRRIVVDNHQTAPTRYVEVGSTNFAFRRFGKETGTPIVLLQHFTGGLDHWDPLLTNGLAEDREVILVDVPGIGGSTGETPRTIEGMAATIVAFADAIGVDKFHLLGFSIGGMVAQAFAKANAQRLNRLILCGTSPRGGEPSPYIAEVRQRATGNADQDDFLWLFFGHSETGKAAGRAFWERRMERTEDRDPPTTAEGIMAQQLAGRDWLEPHGERFADLAAITVPTLIVNGTLDVMLPTINSFHLQQHIPDAQLVIYPDAGHASQFQHPELFLKHARIFLDG</sequence>
<protein>
    <submittedName>
        <fullName evidence="2">Alpha/beta hydrolase</fullName>
    </submittedName>
</protein>
<dbReference type="InterPro" id="IPR050266">
    <property type="entry name" value="AB_hydrolase_sf"/>
</dbReference>
<dbReference type="Proteomes" id="UP000219422">
    <property type="component" value="Chromosome"/>
</dbReference>
<organism evidence="2 3">
    <name type="scientific">Sphingobium yanoikuyae</name>
    <name type="common">Sphingomonas yanoikuyae</name>
    <dbReference type="NCBI Taxonomy" id="13690"/>
    <lineage>
        <taxon>Bacteria</taxon>
        <taxon>Pseudomonadati</taxon>
        <taxon>Pseudomonadota</taxon>
        <taxon>Alphaproteobacteria</taxon>
        <taxon>Sphingomonadales</taxon>
        <taxon>Sphingomonadaceae</taxon>
        <taxon>Sphingobium</taxon>
    </lineage>
</organism>
<reference evidence="2 3" key="1">
    <citation type="submission" date="2017-10" db="EMBL/GenBank/DDBJ databases">
        <title>Sphingobium yanoikuyae S72.</title>
        <authorList>
            <person name="Sanchez E."/>
            <person name="Bustos P."/>
            <person name="Mendoza P."/>
            <person name="Guo X."/>
            <person name="Mendoza A."/>
        </authorList>
    </citation>
    <scope>NUCLEOTIDE SEQUENCE [LARGE SCALE GENOMIC DNA]</scope>
    <source>
        <strain evidence="2 3">S72</strain>
    </source>
</reference>
<dbReference type="PRINTS" id="PR00111">
    <property type="entry name" value="ABHYDROLASE"/>
</dbReference>
<dbReference type="GO" id="GO:0046464">
    <property type="term" value="P:acylglycerol catabolic process"/>
    <property type="evidence" value="ECO:0007669"/>
    <property type="project" value="TreeGrafter"/>
</dbReference>
<dbReference type="Pfam" id="PF00561">
    <property type="entry name" value="Abhydrolase_1"/>
    <property type="match status" value="1"/>
</dbReference>
<dbReference type="InterPro" id="IPR000073">
    <property type="entry name" value="AB_hydrolase_1"/>
</dbReference>
<evidence type="ECO:0000313" key="3">
    <source>
        <dbReference type="Proteomes" id="UP000219422"/>
    </source>
</evidence>
<dbReference type="KEGG" id="sya:A6768_08380"/>
<dbReference type="AlphaFoldDB" id="A0A291MYN8"/>
<dbReference type="PANTHER" id="PTHR43798">
    <property type="entry name" value="MONOACYLGLYCEROL LIPASE"/>
    <property type="match status" value="1"/>
</dbReference>
<keyword evidence="2" id="KW-0378">Hydrolase</keyword>
<gene>
    <name evidence="2" type="ORF">A6768_08380</name>
</gene>
<name>A0A291MYN8_SPHYA</name>
<dbReference type="Gene3D" id="3.40.50.1820">
    <property type="entry name" value="alpha/beta hydrolase"/>
    <property type="match status" value="1"/>
</dbReference>
<dbReference type="EMBL" id="CP023741">
    <property type="protein sequence ID" value="ATI80018.1"/>
    <property type="molecule type" value="Genomic_DNA"/>
</dbReference>